<name>A0A447IBA6_9HYPH</name>
<sequence length="115" mass="11848">MNICKLGAVAMAGAMLAGCSVTGGDLVRPGEPTATLVINNATSGYLDAVVISACDNFTYGFNRLGQNEAIPPGGQRQFTLSAGCWDVGGGKYAGGEAYERMVLTPGMVMTYSITN</sequence>
<organism evidence="2 3">
    <name type="scientific">Devosia equisanguinis</name>
    <dbReference type="NCBI Taxonomy" id="2490941"/>
    <lineage>
        <taxon>Bacteria</taxon>
        <taxon>Pseudomonadati</taxon>
        <taxon>Pseudomonadota</taxon>
        <taxon>Alphaproteobacteria</taxon>
        <taxon>Hyphomicrobiales</taxon>
        <taxon>Devosiaceae</taxon>
        <taxon>Devosia</taxon>
    </lineage>
</organism>
<protein>
    <recommendedName>
        <fullName evidence="4">Lipoprotein</fullName>
    </recommendedName>
</protein>
<feature type="signal peptide" evidence="1">
    <location>
        <begin position="1"/>
        <end position="23"/>
    </location>
</feature>
<dbReference type="OrthoDB" id="7949261at2"/>
<keyword evidence="3" id="KW-1185">Reference proteome</keyword>
<evidence type="ECO:0000256" key="1">
    <source>
        <dbReference type="SAM" id="SignalP"/>
    </source>
</evidence>
<evidence type="ECO:0008006" key="4">
    <source>
        <dbReference type="Google" id="ProtNLM"/>
    </source>
</evidence>
<reference evidence="2 3" key="1">
    <citation type="submission" date="2018-12" db="EMBL/GenBank/DDBJ databases">
        <authorList>
            <person name="Criscuolo A."/>
        </authorList>
    </citation>
    <scope>NUCLEOTIDE SEQUENCE [LARGE SCALE GENOMIC DNA]</scope>
    <source>
        <strain evidence="2">ACIP1116281</strain>
    </source>
</reference>
<evidence type="ECO:0000313" key="2">
    <source>
        <dbReference type="EMBL" id="VDS04758.1"/>
    </source>
</evidence>
<proteinExistence type="predicted"/>
<keyword evidence="1" id="KW-0732">Signal</keyword>
<dbReference type="AlphaFoldDB" id="A0A447IBA6"/>
<dbReference type="Proteomes" id="UP000268844">
    <property type="component" value="Unassembled WGS sequence"/>
</dbReference>
<gene>
    <name evidence="2" type="ORF">DEVEQU_01898</name>
</gene>
<feature type="chain" id="PRO_5019392058" description="Lipoprotein" evidence="1">
    <location>
        <begin position="24"/>
        <end position="115"/>
    </location>
</feature>
<dbReference type="PROSITE" id="PS51257">
    <property type="entry name" value="PROKAR_LIPOPROTEIN"/>
    <property type="match status" value="1"/>
</dbReference>
<dbReference type="RefSeq" id="WP_126150307.1">
    <property type="nucleotide sequence ID" value="NZ_JBHTMH010000001.1"/>
</dbReference>
<evidence type="ECO:0000313" key="3">
    <source>
        <dbReference type="Proteomes" id="UP000268844"/>
    </source>
</evidence>
<dbReference type="EMBL" id="UZWD01000024">
    <property type="protein sequence ID" value="VDS04758.1"/>
    <property type="molecule type" value="Genomic_DNA"/>
</dbReference>
<accession>A0A447IBA6</accession>